<dbReference type="PANTHER" id="PTHR19848:SF8">
    <property type="entry name" value="F-BOX AND WD REPEAT DOMAIN CONTAINING 7"/>
    <property type="match status" value="1"/>
</dbReference>
<reference evidence="4 5" key="1">
    <citation type="submission" date="2016-10" db="EMBL/GenBank/DDBJ databases">
        <authorList>
            <person name="Varghese N."/>
        </authorList>
    </citation>
    <scope>NUCLEOTIDE SEQUENCE [LARGE SCALE GENOMIC DNA]</scope>
</reference>
<keyword evidence="1 3" id="KW-0853">WD repeat</keyword>
<name>A0A1Y6L3Q9_ZYMTR</name>
<dbReference type="InterPro" id="IPR015943">
    <property type="entry name" value="WD40/YVTN_repeat-like_dom_sf"/>
</dbReference>
<feature type="repeat" description="WD" evidence="3">
    <location>
        <begin position="222"/>
        <end position="264"/>
    </location>
</feature>
<evidence type="ECO:0000313" key="5">
    <source>
        <dbReference type="Proteomes" id="UP000215453"/>
    </source>
</evidence>
<protein>
    <submittedName>
        <fullName evidence="4">Uncharacterized protein</fullName>
    </submittedName>
</protein>
<dbReference type="EMBL" id="LT882676">
    <property type="protein sequence ID" value="SMY19056.1"/>
    <property type="molecule type" value="Genomic_DNA"/>
</dbReference>
<proteinExistence type="predicted"/>
<dbReference type="SUPFAM" id="SSF50978">
    <property type="entry name" value="WD40 repeat-like"/>
    <property type="match status" value="1"/>
</dbReference>
<accession>A0A1Y6L3Q9</accession>
<dbReference type="InterPro" id="IPR036322">
    <property type="entry name" value="WD40_repeat_dom_sf"/>
</dbReference>
<dbReference type="SMART" id="SM00320">
    <property type="entry name" value="WD40"/>
    <property type="match status" value="3"/>
</dbReference>
<evidence type="ECO:0000256" key="2">
    <source>
        <dbReference type="ARBA" id="ARBA00022737"/>
    </source>
</evidence>
<evidence type="ECO:0000313" key="4">
    <source>
        <dbReference type="EMBL" id="SMY19056.1"/>
    </source>
</evidence>
<dbReference type="Gene3D" id="2.130.10.10">
    <property type="entry name" value="YVTN repeat-like/Quinoprotein amine dehydrogenase"/>
    <property type="match status" value="1"/>
</dbReference>
<dbReference type="PROSITE" id="PS50082">
    <property type="entry name" value="WD_REPEATS_2"/>
    <property type="match status" value="1"/>
</dbReference>
<dbReference type="PANTHER" id="PTHR19848">
    <property type="entry name" value="WD40 REPEAT PROTEIN"/>
    <property type="match status" value="1"/>
</dbReference>
<evidence type="ECO:0000256" key="1">
    <source>
        <dbReference type="ARBA" id="ARBA00022574"/>
    </source>
</evidence>
<organism evidence="4 5">
    <name type="scientific">Zymoseptoria tritici ST99CH_1A5</name>
    <dbReference type="NCBI Taxonomy" id="1276529"/>
    <lineage>
        <taxon>Eukaryota</taxon>
        <taxon>Fungi</taxon>
        <taxon>Dikarya</taxon>
        <taxon>Ascomycota</taxon>
        <taxon>Pezizomycotina</taxon>
        <taxon>Dothideomycetes</taxon>
        <taxon>Dothideomycetidae</taxon>
        <taxon>Mycosphaerellales</taxon>
        <taxon>Mycosphaerellaceae</taxon>
        <taxon>Zymoseptoria</taxon>
    </lineage>
</organism>
<dbReference type="InterPro" id="IPR001680">
    <property type="entry name" value="WD40_rpt"/>
</dbReference>
<keyword evidence="2" id="KW-0677">Repeat</keyword>
<gene>
    <name evidence="4" type="ORF">ZT1A5_G491</name>
</gene>
<sequence>MPGESMDRSRFLKELAPVTHGRAQNWGEEINVIDLKDEAPKGRFRHRSATMALGPDNKFLIIARTRSSEFTEIGAYALLSQGGDEENSKARDSIIMWHLDSDGKQIGRKMPMAVEGLADKSIEAIANDLANHHELDIDAINRIRLGFVETLKKADVQNRASDLQKSRGQFPSYNPQLISCDGKSVLLIEHGESTQSCMRQKEELPQVVVRSLVDISRVSIRLMGHADTIIWASWSPVDPRAIADASWDGTYRIWNAETGECRHEIERPEKRQNWAGAFSPDGKYVLLSGTDDVGVYEVDTGKKISELKHDGLAAWVRTLAWSPSADEITLENSASVLLWRPFADRTGDEVNEVVMMKSESRLMTIMNFIRIEWLGRRGQKLAVRLSEGTWFVWDREKNVKWRFERPFGVEMDSFSTSFVYVEETETFLSLDGDWKIREWRLE</sequence>
<dbReference type="AlphaFoldDB" id="A0A1Y6L3Q9"/>
<evidence type="ECO:0000256" key="3">
    <source>
        <dbReference type="PROSITE-ProRule" id="PRU00221"/>
    </source>
</evidence>
<dbReference type="Proteomes" id="UP000215453">
    <property type="component" value="Chromosome 1"/>
</dbReference>